<dbReference type="CDD" id="cd00082">
    <property type="entry name" value="HisKA"/>
    <property type="match status" value="1"/>
</dbReference>
<dbReference type="GO" id="GO:0000155">
    <property type="term" value="F:phosphorelay sensor kinase activity"/>
    <property type="evidence" value="ECO:0007669"/>
    <property type="project" value="InterPro"/>
</dbReference>
<dbReference type="InterPro" id="IPR000719">
    <property type="entry name" value="Prot_kinase_dom"/>
</dbReference>
<gene>
    <name evidence="5" type="ORF">RD2015_4084</name>
</gene>
<dbReference type="Pfam" id="PF02518">
    <property type="entry name" value="HATPase_c"/>
    <property type="match status" value="1"/>
</dbReference>
<dbReference type="Proteomes" id="UP000060699">
    <property type="component" value="Chromosome"/>
</dbReference>
<dbReference type="SUPFAM" id="SSF52540">
    <property type="entry name" value="P-loop containing nucleoside triphosphate hydrolases"/>
    <property type="match status" value="1"/>
</dbReference>
<organism evidence="5 6">
    <name type="scientific">Roseateles depolymerans</name>
    <dbReference type="NCBI Taxonomy" id="76731"/>
    <lineage>
        <taxon>Bacteria</taxon>
        <taxon>Pseudomonadati</taxon>
        <taxon>Pseudomonadota</taxon>
        <taxon>Betaproteobacteria</taxon>
        <taxon>Burkholderiales</taxon>
        <taxon>Sphaerotilaceae</taxon>
        <taxon>Roseateles</taxon>
    </lineage>
</organism>
<protein>
    <recommendedName>
        <fullName evidence="3">histidine kinase</fullName>
        <ecNumber evidence="3">2.7.13.3</ecNumber>
    </recommendedName>
</protein>
<dbReference type="Gene3D" id="3.40.50.300">
    <property type="entry name" value="P-loop containing nucleotide triphosphate hydrolases"/>
    <property type="match status" value="1"/>
</dbReference>
<dbReference type="PANTHER" id="PTHR43642:SF1">
    <property type="entry name" value="HYBRID SIGNAL TRANSDUCTION HISTIDINE KINASE G"/>
    <property type="match status" value="1"/>
</dbReference>
<evidence type="ECO:0000313" key="5">
    <source>
        <dbReference type="EMBL" id="ALV08533.1"/>
    </source>
</evidence>
<dbReference type="InterPro" id="IPR011990">
    <property type="entry name" value="TPR-like_helical_dom_sf"/>
</dbReference>
<dbReference type="STRING" id="76731.RD2015_4084"/>
<keyword evidence="5" id="KW-0418">Kinase</keyword>
<dbReference type="InterPro" id="IPR011009">
    <property type="entry name" value="Kinase-like_dom_sf"/>
</dbReference>
<dbReference type="InterPro" id="IPR029016">
    <property type="entry name" value="GAF-like_dom_sf"/>
</dbReference>
<dbReference type="InterPro" id="IPR027417">
    <property type="entry name" value="P-loop_NTPase"/>
</dbReference>
<dbReference type="EC" id="2.7.13.3" evidence="3"/>
<dbReference type="Pfam" id="PF07714">
    <property type="entry name" value="PK_Tyr_Ser-Thr"/>
    <property type="match status" value="1"/>
</dbReference>
<proteinExistence type="inferred from homology"/>
<evidence type="ECO:0000256" key="4">
    <source>
        <dbReference type="ARBA" id="ARBA00022553"/>
    </source>
</evidence>
<name>A0A0U3E5G4_9BURK</name>
<evidence type="ECO:0000256" key="3">
    <source>
        <dbReference type="ARBA" id="ARBA00012438"/>
    </source>
</evidence>
<evidence type="ECO:0000256" key="2">
    <source>
        <dbReference type="ARBA" id="ARBA00008171"/>
    </source>
</evidence>
<dbReference type="Pfam" id="PF13191">
    <property type="entry name" value="AAA_16"/>
    <property type="match status" value="1"/>
</dbReference>
<dbReference type="SMART" id="SM00387">
    <property type="entry name" value="HATPase_c"/>
    <property type="match status" value="1"/>
</dbReference>
<dbReference type="InterPro" id="IPR053159">
    <property type="entry name" value="Hybrid_Histidine_Kinase"/>
</dbReference>
<dbReference type="OrthoDB" id="9801841at2"/>
<dbReference type="EMBL" id="CP013729">
    <property type="protein sequence ID" value="ALV08533.1"/>
    <property type="molecule type" value="Genomic_DNA"/>
</dbReference>
<dbReference type="PATRIC" id="fig|76731.3.peg.4184"/>
<dbReference type="KEGG" id="rdp:RD2015_4084"/>
<dbReference type="InterPro" id="IPR001245">
    <property type="entry name" value="Ser-Thr/Tyr_kinase_cat_dom"/>
</dbReference>
<dbReference type="SMART" id="SM00220">
    <property type="entry name" value="S_TKc"/>
    <property type="match status" value="1"/>
</dbReference>
<comment type="similarity">
    <text evidence="2">Belongs to the protein kinase superfamily. TKL Ser/Thr protein kinase family. ROCO subfamily.</text>
</comment>
<dbReference type="GO" id="GO:0005524">
    <property type="term" value="F:ATP binding"/>
    <property type="evidence" value="ECO:0007669"/>
    <property type="project" value="InterPro"/>
</dbReference>
<dbReference type="SUPFAM" id="SSF56112">
    <property type="entry name" value="Protein kinase-like (PK-like)"/>
    <property type="match status" value="1"/>
</dbReference>
<dbReference type="SMART" id="SM00382">
    <property type="entry name" value="AAA"/>
    <property type="match status" value="1"/>
</dbReference>
<dbReference type="PRINTS" id="PR00344">
    <property type="entry name" value="BCTRLSENSOR"/>
</dbReference>
<dbReference type="RefSeq" id="WP_058936479.1">
    <property type="nucleotide sequence ID" value="NZ_CP013729.1"/>
</dbReference>
<dbReference type="InterPro" id="IPR003594">
    <property type="entry name" value="HATPase_dom"/>
</dbReference>
<dbReference type="SMART" id="SM00065">
    <property type="entry name" value="GAF"/>
    <property type="match status" value="1"/>
</dbReference>
<dbReference type="SUPFAM" id="SSF55781">
    <property type="entry name" value="GAF domain-like"/>
    <property type="match status" value="1"/>
</dbReference>
<evidence type="ECO:0000256" key="1">
    <source>
        <dbReference type="ARBA" id="ARBA00000085"/>
    </source>
</evidence>
<comment type="catalytic activity">
    <reaction evidence="1">
        <text>ATP + protein L-histidine = ADP + protein N-phospho-L-histidine.</text>
        <dbReference type="EC" id="2.7.13.3"/>
    </reaction>
</comment>
<dbReference type="InterPro" id="IPR004358">
    <property type="entry name" value="Sig_transdc_His_kin-like_C"/>
</dbReference>
<dbReference type="Gene3D" id="3.30.450.40">
    <property type="match status" value="1"/>
</dbReference>
<dbReference type="PROSITE" id="PS50109">
    <property type="entry name" value="HIS_KIN"/>
    <property type="match status" value="1"/>
</dbReference>
<dbReference type="InterPro" id="IPR005467">
    <property type="entry name" value="His_kinase_dom"/>
</dbReference>
<dbReference type="InterPro" id="IPR003661">
    <property type="entry name" value="HisK_dim/P_dom"/>
</dbReference>
<dbReference type="InterPro" id="IPR041664">
    <property type="entry name" value="AAA_16"/>
</dbReference>
<evidence type="ECO:0000313" key="6">
    <source>
        <dbReference type="Proteomes" id="UP000060699"/>
    </source>
</evidence>
<keyword evidence="4" id="KW-0597">Phosphoprotein</keyword>
<dbReference type="InterPro" id="IPR003018">
    <property type="entry name" value="GAF"/>
</dbReference>
<sequence>MHPDLPASERPPSFPDPRRLVGARPLVDDLLPASGGIRTRLVQEPDVGLTWLIREAPLAHTAACQRLQREAQCAAQAALPSSQPPASLWLEDRLVLVHPAGEGLTTFRRLGATGVTLDTFVTLAVQAATALQTLHRAGRVHGDLRTEHCLVDPRAATSPVMLLAAVGAQAPSVPLEPGALPFRAPELHTDLPEGQTVDPSVVPTVNSDLYALGVCLFELLTGAWPLVGGTPVEWAHVHAAAAPRRASECRPDVPEVISRLLDELMAKDTAARIGSASALLAELTALQQVLKSTGSLAGWPVALPRTVADLAGAPLVGRETQQAVLASALARVMSTGDSEVVQVGGRAGSGKSTLVHTLLQEASAQGARAAYGKCDQQQRDIPFASVAQVLQALTAQLLGADGQTLATVRSRWLELLNGQGQAVVALVPAIAHVLGPTPALSNVGADQARARMEQALLQSLRAFATKDHPLVVFLDDLQWADDATAGLLEAFVQQPPPGVLLICAYRDAGVDGQLAAQVLSRMTQARHASRARAIGVTELGLPPLTETQVGDLLLAVLGQEAAADRDRLASALHRRTGGNPYFTHQLIRALLEEEVLHRDPDRGGWTCNESALANAPYSETVLDLMVHRFGRMPAQATAVAQHLASVGMACEAGLLARLSGLSAADLAEALRPVIEAGLITATSDGYAFEHDRVLESAYSLIPADRTAEVHAFVADAMLLHWQDDLTAHAFDISNQIERADGHPLEPSQRDAYVAALWRAGLQARRASAWAQTTRCIGRALQLMEERLWTEQPAVAFGVHVLHCESLLAQARLEEAGVQILQLLGRELSPLHRAAAHRLEAVLCTIRSDYEGAIDAALNGLGLLEVPLRRHPAPDEMRAAHRDTMALVQAHGGVQALADLPLTDDPRIRAAMGLLQTLLSSVFVKDGISFLHLAKMVELTVRHGATPESAHGLAWFGVECASRYEAYDDALAFGLCALSMIDRHGFESERISTLVAVDQCSVWTRPMDFALAHVQRAVQLGLASGDATMACYAYNHIVSDLLVMGRPLALVREQLDEGLELTRMMQYRDIELLLLSQQQYLETVSEAVTGAVGEALSGTASSGTGSGESHEALRPVQALRQATLQRIAEANSLPTRFWNWLYGGMALFQVGAYDEAVGLLQEADALAWSAPAHVNISDADLYLCLSLARSQRGRDDPDAVIAHLDERLPRWRRWAGAHPQTFQSKLQLLISERLRLQGRTLEAMAGFEQSALSAGAAGFVHEQALALQWAGELSLAHGLDAAALAYLREAGHAYRRWGAQACVQRLEALLLTAQRRAPTAAVSGQDAGWQAPGTPNAWGQAAWALGVSAATALSGDSVMTPLVQTLMTHLMVHAGATYGALLLRRDGDFRLTASARVVKGQVQVVQANAPPTGQSIPSSILNTVARTRQALVLADGSALPGGPAQAGREGRLRSALCMPLLRGDRLDGVIYFENGLAAGVFNEQRTAHVGLMLPQVAIALESARLYEELISESDRRLRAEMGLRSARAELVRTSHLTVLATLSAAIAHEVNQPLASIVTRADASLRWLNRAAPNIEEITAGLIGIRQDGLRAAEVIRAVRTLARQAPPQPESLSLDALLQDVLTLLSADLSARQVQVDLALAAPAPVMADRAQLQQVALNLLTNAMEAMEDVPAQRRRLRLSSVAEAGQVVVRVEDAGPGVDPALLDTIFDPFFTTKSDGLGMGLAICRSIVTSHGGTLRALRADAGGTVMSWSLPLAETPSVSPETAAWMKEQ</sequence>
<dbReference type="Gene3D" id="3.30.565.10">
    <property type="entry name" value="Histidine kinase-like ATPase, C-terminal domain"/>
    <property type="match status" value="1"/>
</dbReference>
<dbReference type="InterPro" id="IPR003593">
    <property type="entry name" value="AAA+_ATPase"/>
</dbReference>
<dbReference type="Gene3D" id="1.10.510.10">
    <property type="entry name" value="Transferase(Phosphotransferase) domain 1"/>
    <property type="match status" value="1"/>
</dbReference>
<keyword evidence="6" id="KW-1185">Reference proteome</keyword>
<dbReference type="PANTHER" id="PTHR43642">
    <property type="entry name" value="HYBRID SIGNAL TRANSDUCTION HISTIDINE KINASE G"/>
    <property type="match status" value="1"/>
</dbReference>
<keyword evidence="5" id="KW-0808">Transferase</keyword>
<reference evidence="5 6" key="1">
    <citation type="submission" date="2015-12" db="EMBL/GenBank/DDBJ databases">
        <title>Complete genome of Roseateles depolymerans KCTC 42856.</title>
        <authorList>
            <person name="Kim K.M."/>
        </authorList>
    </citation>
    <scope>NUCLEOTIDE SEQUENCE [LARGE SCALE GENOMIC DNA]</scope>
    <source>
        <strain evidence="5 6">KCTC 42856</strain>
    </source>
</reference>
<dbReference type="InterPro" id="IPR036890">
    <property type="entry name" value="HATPase_C_sf"/>
</dbReference>
<accession>A0A0U3E5G4</accession>
<dbReference type="SUPFAM" id="SSF55874">
    <property type="entry name" value="ATPase domain of HSP90 chaperone/DNA topoisomerase II/histidine kinase"/>
    <property type="match status" value="1"/>
</dbReference>
<dbReference type="PROSITE" id="PS50011">
    <property type="entry name" value="PROTEIN_KINASE_DOM"/>
    <property type="match status" value="1"/>
</dbReference>
<dbReference type="Pfam" id="PF01590">
    <property type="entry name" value="GAF"/>
    <property type="match status" value="1"/>
</dbReference>
<dbReference type="Gene3D" id="1.10.287.130">
    <property type="match status" value="1"/>
</dbReference>
<dbReference type="SUPFAM" id="SSF48452">
    <property type="entry name" value="TPR-like"/>
    <property type="match status" value="1"/>
</dbReference>